<dbReference type="PIRSF" id="PIRSF006621">
    <property type="entry name" value="Dus"/>
    <property type="match status" value="1"/>
</dbReference>
<dbReference type="GO" id="GO:0016491">
    <property type="term" value="F:oxidoreductase activity"/>
    <property type="evidence" value="ECO:0007669"/>
    <property type="project" value="UniProtKB-KW"/>
</dbReference>
<dbReference type="PANTHER" id="PTHR11082:SF26">
    <property type="entry name" value="TRNA-DIHYDROURIDINE(16) SYNTHASE"/>
    <property type="match status" value="1"/>
</dbReference>
<dbReference type="RefSeq" id="WP_274722110.1">
    <property type="nucleotide sequence ID" value="NZ_JARBFT010000003.1"/>
</dbReference>
<comment type="catalytic activity">
    <reaction evidence="9">
        <text>5,6-dihydrouridine(16) in tRNA + NAD(+) = uridine(16) in tRNA + NADH + H(+)</text>
        <dbReference type="Rhea" id="RHEA:53380"/>
        <dbReference type="Rhea" id="RHEA-COMP:13543"/>
        <dbReference type="Rhea" id="RHEA-COMP:13544"/>
        <dbReference type="ChEBI" id="CHEBI:15378"/>
        <dbReference type="ChEBI" id="CHEBI:57540"/>
        <dbReference type="ChEBI" id="CHEBI:57945"/>
        <dbReference type="ChEBI" id="CHEBI:65315"/>
        <dbReference type="ChEBI" id="CHEBI:74443"/>
    </reaction>
</comment>
<evidence type="ECO:0000256" key="2">
    <source>
        <dbReference type="ARBA" id="ARBA00022555"/>
    </source>
</evidence>
<dbReference type="InterPro" id="IPR032886">
    <property type="entry name" value="DusC"/>
</dbReference>
<keyword evidence="13" id="KW-1185">Reference proteome</keyword>
<evidence type="ECO:0000256" key="1">
    <source>
        <dbReference type="ARBA" id="ARBA00001917"/>
    </source>
</evidence>
<evidence type="ECO:0000256" key="4">
    <source>
        <dbReference type="ARBA" id="ARBA00022643"/>
    </source>
</evidence>
<comment type="function">
    <text evidence="9">Catalyzes the synthesis of 5,6-dihydrouridine (D), a modified base found in the D-loop of most tRNAs, via the reduction of the C5-C6 double bond in target uridines. Specifically modifies U16 in tRNAs.</text>
</comment>
<dbReference type="Pfam" id="PF01207">
    <property type="entry name" value="Dus"/>
    <property type="match status" value="1"/>
</dbReference>
<feature type="site" description="Interacts with tRNA; defines subfamily-specific binding signature" evidence="9">
    <location>
        <position position="35"/>
    </location>
</feature>
<keyword evidence="8 9" id="KW-0560">Oxidoreductase</keyword>
<feature type="site" description="Interacts with tRNA" evidence="9">
    <location>
        <position position="95"/>
    </location>
</feature>
<feature type="site" description="Interacts with tRNA; defines subfamily-specific binding signature" evidence="9">
    <location>
        <position position="272"/>
    </location>
</feature>
<evidence type="ECO:0000256" key="3">
    <source>
        <dbReference type="ARBA" id="ARBA00022630"/>
    </source>
</evidence>
<reference evidence="12 13" key="1">
    <citation type="submission" date="2023-02" db="EMBL/GenBank/DDBJ databases">
        <title>Vibrio intestini sp. nov., a close relative of Vibrio cholerae isolated from the intestine of Healthy Culter dabryi.</title>
        <authorList>
            <person name="Wu N."/>
        </authorList>
    </citation>
    <scope>NUCLEOTIDE SEQUENCE [LARGE SCALE GENOMIC DNA]</scope>
    <source>
        <strain evidence="12 13">DSL-7</strain>
    </source>
</reference>
<evidence type="ECO:0000313" key="13">
    <source>
        <dbReference type="Proteomes" id="UP001216189"/>
    </source>
</evidence>
<feature type="binding site" evidence="9">
    <location>
        <begin position="200"/>
        <end position="202"/>
    </location>
    <ligand>
        <name>FMN</name>
        <dbReference type="ChEBI" id="CHEBI:58210"/>
    </ligand>
</feature>
<dbReference type="InterPro" id="IPR042270">
    <property type="entry name" value="DusC_C"/>
</dbReference>
<dbReference type="InterPro" id="IPR018517">
    <property type="entry name" value="tRNA_hU_synthase_CS"/>
</dbReference>
<proteinExistence type="inferred from homology"/>
<dbReference type="InterPro" id="IPR001269">
    <property type="entry name" value="DUS_fam"/>
</dbReference>
<keyword evidence="3 9" id="KW-0285">Flavoprotein</keyword>
<keyword evidence="6 9" id="KW-0521">NADP</keyword>
<dbReference type="PROSITE" id="PS01136">
    <property type="entry name" value="UPF0034"/>
    <property type="match status" value="1"/>
</dbReference>
<feature type="site" description="Interacts with tRNA; defines subfamily-specific binding signature" evidence="9">
    <location>
        <position position="274"/>
    </location>
</feature>
<dbReference type="Gene3D" id="1.20.225.30">
    <property type="entry name" value="Dihydrouridine synthase, C-terminal recognition domain"/>
    <property type="match status" value="1"/>
</dbReference>
<comment type="catalytic activity">
    <reaction evidence="9">
        <text>5,6-dihydrouridine(16) in tRNA + NADP(+) = uridine(16) in tRNA + NADPH + H(+)</text>
        <dbReference type="Rhea" id="RHEA:53376"/>
        <dbReference type="Rhea" id="RHEA-COMP:13543"/>
        <dbReference type="Rhea" id="RHEA-COMP:13544"/>
        <dbReference type="ChEBI" id="CHEBI:15378"/>
        <dbReference type="ChEBI" id="CHEBI:57783"/>
        <dbReference type="ChEBI" id="CHEBI:58349"/>
        <dbReference type="ChEBI" id="CHEBI:65315"/>
        <dbReference type="ChEBI" id="CHEBI:74443"/>
    </reaction>
</comment>
<name>A0ABT5UY94_9VIBR</name>
<evidence type="ECO:0000256" key="8">
    <source>
        <dbReference type="ARBA" id="ARBA00023002"/>
    </source>
</evidence>
<evidence type="ECO:0000256" key="7">
    <source>
        <dbReference type="ARBA" id="ARBA00022884"/>
    </source>
</evidence>
<feature type="site" description="Interacts with tRNA" evidence="9">
    <location>
        <position position="176"/>
    </location>
</feature>
<keyword evidence="7 9" id="KW-0694">RNA-binding</keyword>
<dbReference type="InterPro" id="IPR013785">
    <property type="entry name" value="Aldolase_TIM"/>
</dbReference>
<gene>
    <name evidence="9 12" type="primary">dusC</name>
    <name evidence="12" type="ORF">PUN32_05080</name>
</gene>
<evidence type="ECO:0000256" key="5">
    <source>
        <dbReference type="ARBA" id="ARBA00022694"/>
    </source>
</evidence>
<evidence type="ECO:0000259" key="11">
    <source>
        <dbReference type="Pfam" id="PF01207"/>
    </source>
</evidence>
<organism evidence="12 13">
    <name type="scientific">Vibrio chanodichtyis</name>
    <dbReference type="NCBI Taxonomy" id="3027932"/>
    <lineage>
        <taxon>Bacteria</taxon>
        <taxon>Pseudomonadati</taxon>
        <taxon>Pseudomonadota</taxon>
        <taxon>Gammaproteobacteria</taxon>
        <taxon>Vibrionales</taxon>
        <taxon>Vibrionaceae</taxon>
        <taxon>Vibrio</taxon>
    </lineage>
</organism>
<dbReference type="NCBIfam" id="NF007838">
    <property type="entry name" value="PRK10550.1"/>
    <property type="match status" value="1"/>
</dbReference>
<dbReference type="HAMAP" id="MF_02043">
    <property type="entry name" value="DusC_subfam"/>
    <property type="match status" value="1"/>
</dbReference>
<keyword evidence="5 9" id="KW-0819">tRNA processing</keyword>
<dbReference type="EC" id="1.3.1.-" evidence="9"/>
<keyword evidence="4 9" id="KW-0288">FMN</keyword>
<evidence type="ECO:0000256" key="9">
    <source>
        <dbReference type="HAMAP-Rule" id="MF_02043"/>
    </source>
</evidence>
<feature type="domain" description="DUS-like FMN-binding" evidence="11">
    <location>
        <begin position="5"/>
        <end position="290"/>
    </location>
</feature>
<feature type="binding site" evidence="9">
    <location>
        <position position="139"/>
    </location>
    <ligand>
        <name>FMN</name>
        <dbReference type="ChEBI" id="CHEBI:58210"/>
    </ligand>
</feature>
<accession>A0ABT5UY94</accession>
<dbReference type="EMBL" id="JARBFT010000003">
    <property type="protein sequence ID" value="MDE1514387.1"/>
    <property type="molecule type" value="Genomic_DNA"/>
</dbReference>
<evidence type="ECO:0000256" key="6">
    <source>
        <dbReference type="ARBA" id="ARBA00022857"/>
    </source>
</evidence>
<dbReference type="CDD" id="cd02801">
    <property type="entry name" value="DUS_like_FMN"/>
    <property type="match status" value="1"/>
</dbReference>
<feature type="active site" description="Proton donor" evidence="9">
    <location>
        <position position="98"/>
    </location>
</feature>
<dbReference type="PANTHER" id="PTHR11082">
    <property type="entry name" value="TRNA-DIHYDROURIDINE SYNTHASE"/>
    <property type="match status" value="1"/>
</dbReference>
<protein>
    <recommendedName>
        <fullName evidence="9">tRNA-dihydrouridine(16) synthase</fullName>
        <ecNumber evidence="9">1.3.1.-</ecNumber>
    </recommendedName>
    <alternativeName>
        <fullName evidence="9">U16-specific dihydrouridine synthase</fullName>
        <shortName evidence="9">U16-specific Dus</shortName>
    </alternativeName>
    <alternativeName>
        <fullName evidence="9">tRNA-dihydrouridine synthase C</fullName>
    </alternativeName>
</protein>
<comment type="caution">
    <text evidence="12">The sequence shown here is derived from an EMBL/GenBank/DDBJ whole genome shotgun (WGS) entry which is preliminary data.</text>
</comment>
<feature type="binding site" evidence="9">
    <location>
        <begin position="224"/>
        <end position="225"/>
    </location>
    <ligand>
        <name>FMN</name>
        <dbReference type="ChEBI" id="CHEBI:58210"/>
    </ligand>
</feature>
<sequence>MRVILGPMEGVLDHLMRDMLTQINDYDFCVTEFVRVVNLRLPDHVFYRLCPELQYGSKTPAGVPVKVQLLGQDPHWMAENAIRAAELGADGIDLNFGCPAKMVNQSKGGAALLQHPELIYQVVKACRDAVPAHIPVSAKIRLGWQDPQDCFEIVDAIAQAKADELTVHARTKADGYKANEIKWHYIDQIRQHCTIPLIANGEVWNYADGQACIQTTGVDSLMVCRGALNVPNLGNVVKHNHPPMPWHEVVELLLRYTQFEVRGDKGKYYPNRIKQWFAYLRHAYPQANELFGELRALTQVELIVDQLQRYRDQLQSSSTEQ</sequence>
<dbReference type="Proteomes" id="UP001216189">
    <property type="component" value="Unassembled WGS sequence"/>
</dbReference>
<feature type="site" description="Interacts with tRNA; defines subfamily-specific binding signature" evidence="9">
    <location>
        <position position="295"/>
    </location>
</feature>
<comment type="cofactor">
    <cofactor evidence="1 9 10">
        <name>FMN</name>
        <dbReference type="ChEBI" id="CHEBI:58210"/>
    </cofactor>
</comment>
<dbReference type="SUPFAM" id="SSF51395">
    <property type="entry name" value="FMN-linked oxidoreductases"/>
    <property type="match status" value="1"/>
</dbReference>
<feature type="site" description="Interacts with tRNA" evidence="9">
    <location>
        <position position="279"/>
    </location>
</feature>
<keyword evidence="2 9" id="KW-0820">tRNA-binding</keyword>
<evidence type="ECO:0000313" key="12">
    <source>
        <dbReference type="EMBL" id="MDE1514387.1"/>
    </source>
</evidence>
<dbReference type="Gene3D" id="3.20.20.70">
    <property type="entry name" value="Aldolase class I"/>
    <property type="match status" value="1"/>
</dbReference>
<feature type="binding site" evidence="9">
    <location>
        <position position="68"/>
    </location>
    <ligand>
        <name>FMN</name>
        <dbReference type="ChEBI" id="CHEBI:58210"/>
    </ligand>
</feature>
<evidence type="ECO:0000256" key="10">
    <source>
        <dbReference type="PIRNR" id="PIRNR006621"/>
    </source>
</evidence>
<dbReference type="InterPro" id="IPR035587">
    <property type="entry name" value="DUS-like_FMN-bd"/>
</dbReference>
<comment type="similarity">
    <text evidence="10">Belongs to the dus family.</text>
</comment>
<comment type="similarity">
    <text evidence="9">Belongs to the Dus family. DusC subfamily.</text>
</comment>